<protein>
    <recommendedName>
        <fullName evidence="8">Large ribosomal subunit protein uL22c</fullName>
    </recommendedName>
</protein>
<dbReference type="PANTHER" id="PTHR13501:SF8">
    <property type="entry name" value="LARGE RIBOSOMAL SUBUNIT PROTEIN UL22M"/>
    <property type="match status" value="1"/>
</dbReference>
<reference evidence="11 12" key="1">
    <citation type="submission" date="2023-10" db="EMBL/GenBank/DDBJ databases">
        <title>Chromosome-scale genome assembly provides insights into flower coloration mechanisms of Canna indica.</title>
        <authorList>
            <person name="Li C."/>
        </authorList>
    </citation>
    <scope>NUCLEOTIDE SEQUENCE [LARGE SCALE GENOMIC DNA]</scope>
    <source>
        <tissue evidence="11">Flower</tissue>
    </source>
</reference>
<evidence type="ECO:0000313" key="12">
    <source>
        <dbReference type="Proteomes" id="UP001327560"/>
    </source>
</evidence>
<dbReference type="InterPro" id="IPR005727">
    <property type="entry name" value="Ribosomal_uL22_bac/chlpt-type"/>
</dbReference>
<keyword evidence="5" id="KW-0805">Transcription regulation</keyword>
<organism evidence="11 12">
    <name type="scientific">Canna indica</name>
    <name type="common">Indian-shot</name>
    <dbReference type="NCBI Taxonomy" id="4628"/>
    <lineage>
        <taxon>Eukaryota</taxon>
        <taxon>Viridiplantae</taxon>
        <taxon>Streptophyta</taxon>
        <taxon>Embryophyta</taxon>
        <taxon>Tracheophyta</taxon>
        <taxon>Spermatophyta</taxon>
        <taxon>Magnoliopsida</taxon>
        <taxon>Liliopsida</taxon>
        <taxon>Zingiberales</taxon>
        <taxon>Cannaceae</taxon>
        <taxon>Canna</taxon>
    </lineage>
</organism>
<proteinExistence type="inferred from homology"/>
<keyword evidence="6" id="KW-0804">Transcription</keyword>
<dbReference type="CDD" id="cd00336">
    <property type="entry name" value="Ribosomal_L22"/>
    <property type="match status" value="1"/>
</dbReference>
<evidence type="ECO:0000256" key="4">
    <source>
        <dbReference type="ARBA" id="ARBA00022980"/>
    </source>
</evidence>
<keyword evidence="2" id="KW-0699">rRNA-binding</keyword>
<dbReference type="EMBL" id="CP136896">
    <property type="protein sequence ID" value="WOL12546.1"/>
    <property type="molecule type" value="Genomic_DNA"/>
</dbReference>
<dbReference type="HAMAP" id="MF_01331_B">
    <property type="entry name" value="Ribosomal_uL22_B"/>
    <property type="match status" value="1"/>
</dbReference>
<dbReference type="InterPro" id="IPR005202">
    <property type="entry name" value="TF_GRAS"/>
</dbReference>
<dbReference type="Gene3D" id="3.90.470.10">
    <property type="entry name" value="Ribosomal protein L22/L17"/>
    <property type="match status" value="1"/>
</dbReference>
<dbReference type="Pfam" id="PF03514">
    <property type="entry name" value="GRAS"/>
    <property type="match status" value="1"/>
</dbReference>
<dbReference type="GO" id="GO:0005762">
    <property type="term" value="C:mitochondrial large ribosomal subunit"/>
    <property type="evidence" value="ECO:0007669"/>
    <property type="project" value="TreeGrafter"/>
</dbReference>
<dbReference type="FunFam" id="3.90.470.10:FF:000013">
    <property type="entry name" value="50S ribosomal protein L22"/>
    <property type="match status" value="1"/>
</dbReference>
<dbReference type="GO" id="GO:0003735">
    <property type="term" value="F:structural constituent of ribosome"/>
    <property type="evidence" value="ECO:0007669"/>
    <property type="project" value="InterPro"/>
</dbReference>
<evidence type="ECO:0000256" key="2">
    <source>
        <dbReference type="ARBA" id="ARBA00022730"/>
    </source>
</evidence>
<sequence>MVGWQRCLRSSFHQLATMMEQNSGTHAFRYSTCTKFHSPGQFTSSWRQLDFSSTTGRPLYQYLQHLQISSSRSFNAEDTSIVPISSPLTPLMGDSLKTEKKGGLSKPLKVQAIKKDIRQSPKKVNLVAKLVRGMRVEDALLQLQVTVKRAAKTLYQVIHSARANAVHNHGLEADRLLVEEAFVGKGVYLKRLSYHAKGRCGVMVRPKCRVTVVVRETTPEEEAKIAKLRVSNYKKLTRHERQLVPHQLIETTPRRNCQWSDGVVDRECLVSEIDGGATSGCGRYAGDGDPPGARIASVRRGSAAGELQGRKCPGKANLDASRCPGRPNAESGRVLAEAIARRIYCHCPRPGSDHAALDSPALDNLLHVHFYKSCPYLKFAHFTANQAILEAFARCCRVHVVDYSLRQGMQWPALALRPGRASSFRLTDIGPLQADHSDALQEVGWKLAVLVASRPQASNPGCCLNWRAAIKAIAMTMGRRRRWQ</sequence>
<keyword evidence="3" id="KW-0694">RNA-binding</keyword>
<evidence type="ECO:0000256" key="3">
    <source>
        <dbReference type="ARBA" id="ARBA00022884"/>
    </source>
</evidence>
<comment type="similarity">
    <text evidence="9">Belongs to the GRAS family.</text>
</comment>
<evidence type="ECO:0000256" key="7">
    <source>
        <dbReference type="ARBA" id="ARBA00023274"/>
    </source>
</evidence>
<evidence type="ECO:0000256" key="9">
    <source>
        <dbReference type="PROSITE-ProRule" id="PRU01191"/>
    </source>
</evidence>
<dbReference type="PANTHER" id="PTHR13501">
    <property type="entry name" value="CHLOROPLAST 50S RIBOSOMAL PROTEIN L22-RELATED"/>
    <property type="match status" value="1"/>
</dbReference>
<evidence type="ECO:0000256" key="8">
    <source>
        <dbReference type="ARBA" id="ARBA00035285"/>
    </source>
</evidence>
<comment type="caution">
    <text evidence="9">Lacks conserved residue(s) required for the propagation of feature annotation.</text>
</comment>
<evidence type="ECO:0000256" key="6">
    <source>
        <dbReference type="ARBA" id="ARBA00023163"/>
    </source>
</evidence>
<feature type="short sequence motif" description="VHIID" evidence="9">
    <location>
        <begin position="398"/>
        <end position="402"/>
    </location>
</feature>
<evidence type="ECO:0000313" key="11">
    <source>
        <dbReference type="EMBL" id="WOL12546.1"/>
    </source>
</evidence>
<name>A0AAQ3QH41_9LILI</name>
<evidence type="ECO:0000256" key="1">
    <source>
        <dbReference type="ARBA" id="ARBA00009451"/>
    </source>
</evidence>
<dbReference type="InterPro" id="IPR001063">
    <property type="entry name" value="Ribosomal_uL22"/>
</dbReference>
<dbReference type="InterPro" id="IPR047867">
    <property type="entry name" value="Ribosomal_uL22_bac/org-type"/>
</dbReference>
<dbReference type="NCBIfam" id="TIGR01044">
    <property type="entry name" value="rplV_bact"/>
    <property type="match status" value="1"/>
</dbReference>
<dbReference type="AlphaFoldDB" id="A0AAQ3QH41"/>
<gene>
    <name evidence="11" type="ORF">Cni_G21313</name>
</gene>
<dbReference type="Pfam" id="PF00237">
    <property type="entry name" value="Ribosomal_L22"/>
    <property type="match status" value="1"/>
</dbReference>
<evidence type="ECO:0000256" key="10">
    <source>
        <dbReference type="RuleBase" id="RU004005"/>
    </source>
</evidence>
<dbReference type="InterPro" id="IPR036394">
    <property type="entry name" value="Ribosomal_uL22_sf"/>
</dbReference>
<keyword evidence="7 10" id="KW-0687">Ribonucleoprotein</keyword>
<evidence type="ECO:0000256" key="5">
    <source>
        <dbReference type="ARBA" id="ARBA00023015"/>
    </source>
</evidence>
<dbReference type="SUPFAM" id="SSF54843">
    <property type="entry name" value="Ribosomal protein L22"/>
    <property type="match status" value="1"/>
</dbReference>
<keyword evidence="4 10" id="KW-0689">Ribosomal protein</keyword>
<dbReference type="GO" id="GO:0019843">
    <property type="term" value="F:rRNA binding"/>
    <property type="evidence" value="ECO:0007669"/>
    <property type="project" value="UniProtKB-KW"/>
</dbReference>
<keyword evidence="12" id="KW-1185">Reference proteome</keyword>
<accession>A0AAQ3QH41</accession>
<dbReference type="PROSITE" id="PS50985">
    <property type="entry name" value="GRAS"/>
    <property type="match status" value="1"/>
</dbReference>
<comment type="similarity">
    <text evidence="1 10">Belongs to the universal ribosomal protein uL22 family.</text>
</comment>
<dbReference type="GO" id="GO:0006412">
    <property type="term" value="P:translation"/>
    <property type="evidence" value="ECO:0007669"/>
    <property type="project" value="InterPro"/>
</dbReference>
<dbReference type="Proteomes" id="UP001327560">
    <property type="component" value="Chromosome 7"/>
</dbReference>